<feature type="compositionally biased region" description="Polar residues" evidence="7">
    <location>
        <begin position="166"/>
        <end position="182"/>
    </location>
</feature>
<keyword evidence="3" id="KW-0418">Kinase</keyword>
<dbReference type="PROSITE" id="PS50011">
    <property type="entry name" value="PROTEIN_KINASE_DOM"/>
    <property type="match status" value="1"/>
</dbReference>
<evidence type="ECO:0000256" key="3">
    <source>
        <dbReference type="ARBA" id="ARBA00022777"/>
    </source>
</evidence>
<organism evidence="9 10">
    <name type="scientific">Penicilliopsis zonata CBS 506.65</name>
    <dbReference type="NCBI Taxonomy" id="1073090"/>
    <lineage>
        <taxon>Eukaryota</taxon>
        <taxon>Fungi</taxon>
        <taxon>Dikarya</taxon>
        <taxon>Ascomycota</taxon>
        <taxon>Pezizomycotina</taxon>
        <taxon>Eurotiomycetes</taxon>
        <taxon>Eurotiomycetidae</taxon>
        <taxon>Eurotiales</taxon>
        <taxon>Aspergillaceae</taxon>
        <taxon>Penicilliopsis</taxon>
    </lineage>
</organism>
<name>A0A1L9SEZ1_9EURO</name>
<dbReference type="RefSeq" id="XP_022580232.1">
    <property type="nucleotide sequence ID" value="XM_022726976.1"/>
</dbReference>
<feature type="domain" description="Protein kinase" evidence="8">
    <location>
        <begin position="274"/>
        <end position="576"/>
    </location>
</feature>
<evidence type="ECO:0000259" key="8">
    <source>
        <dbReference type="PROSITE" id="PS50011"/>
    </source>
</evidence>
<dbReference type="Proteomes" id="UP000184188">
    <property type="component" value="Unassembled WGS sequence"/>
</dbReference>
<feature type="region of interest" description="Disordered" evidence="7">
    <location>
        <begin position="309"/>
        <end position="328"/>
    </location>
</feature>
<gene>
    <name evidence="9" type="ORF">ASPZODRAFT_17167</name>
</gene>
<dbReference type="SUPFAM" id="SSF56112">
    <property type="entry name" value="Protein kinase-like (PK-like)"/>
    <property type="match status" value="1"/>
</dbReference>
<dbReference type="EC" id="2.7.12.2" evidence="6"/>
<dbReference type="GO" id="GO:0071474">
    <property type="term" value="P:cellular hyperosmotic response"/>
    <property type="evidence" value="ECO:0007669"/>
    <property type="project" value="TreeGrafter"/>
</dbReference>
<dbReference type="Pfam" id="PF00069">
    <property type="entry name" value="Pkinase"/>
    <property type="match status" value="1"/>
</dbReference>
<dbReference type="Gene3D" id="1.10.510.10">
    <property type="entry name" value="Transferase(Phosphotransferase) domain 1"/>
    <property type="match status" value="1"/>
</dbReference>
<dbReference type="FunFam" id="1.10.510.10:FF:000433">
    <property type="entry name" value="MAP kinase kinase PBS2"/>
    <property type="match status" value="1"/>
</dbReference>
<feature type="compositionally biased region" description="Low complexity" evidence="7">
    <location>
        <begin position="202"/>
        <end position="226"/>
    </location>
</feature>
<dbReference type="InterPro" id="IPR000719">
    <property type="entry name" value="Prot_kinase_dom"/>
</dbReference>
<dbReference type="SMART" id="SM00220">
    <property type="entry name" value="S_TKc"/>
    <property type="match status" value="1"/>
</dbReference>
<protein>
    <recommendedName>
        <fullName evidence="6">mitogen-activated protein kinase kinase</fullName>
        <ecNumber evidence="6">2.7.12.2</ecNumber>
    </recommendedName>
</protein>
<feature type="region of interest" description="Disordered" evidence="7">
    <location>
        <begin position="160"/>
        <end position="226"/>
    </location>
</feature>
<reference evidence="10" key="1">
    <citation type="journal article" date="2017" name="Genome Biol.">
        <title>Comparative genomics reveals high biological diversity and specific adaptations in the industrially and medically important fungal genus Aspergillus.</title>
        <authorList>
            <person name="de Vries R.P."/>
            <person name="Riley R."/>
            <person name="Wiebenga A."/>
            <person name="Aguilar-Osorio G."/>
            <person name="Amillis S."/>
            <person name="Uchima C.A."/>
            <person name="Anderluh G."/>
            <person name="Asadollahi M."/>
            <person name="Askin M."/>
            <person name="Barry K."/>
            <person name="Battaglia E."/>
            <person name="Bayram O."/>
            <person name="Benocci T."/>
            <person name="Braus-Stromeyer S.A."/>
            <person name="Caldana C."/>
            <person name="Canovas D."/>
            <person name="Cerqueira G.C."/>
            <person name="Chen F."/>
            <person name="Chen W."/>
            <person name="Choi C."/>
            <person name="Clum A."/>
            <person name="Dos Santos R.A."/>
            <person name="Damasio A.R."/>
            <person name="Diallinas G."/>
            <person name="Emri T."/>
            <person name="Fekete E."/>
            <person name="Flipphi M."/>
            <person name="Freyberg S."/>
            <person name="Gallo A."/>
            <person name="Gournas C."/>
            <person name="Habgood R."/>
            <person name="Hainaut M."/>
            <person name="Harispe M.L."/>
            <person name="Henrissat B."/>
            <person name="Hilden K.S."/>
            <person name="Hope R."/>
            <person name="Hossain A."/>
            <person name="Karabika E."/>
            <person name="Karaffa L."/>
            <person name="Karanyi Z."/>
            <person name="Krasevec N."/>
            <person name="Kuo A."/>
            <person name="Kusch H."/>
            <person name="LaButti K."/>
            <person name="Lagendijk E.L."/>
            <person name="Lapidus A."/>
            <person name="Levasseur A."/>
            <person name="Lindquist E."/>
            <person name="Lipzen A."/>
            <person name="Logrieco A.F."/>
            <person name="MacCabe A."/>
            <person name="Maekelae M.R."/>
            <person name="Malavazi I."/>
            <person name="Melin P."/>
            <person name="Meyer V."/>
            <person name="Mielnichuk N."/>
            <person name="Miskei M."/>
            <person name="Molnar A.P."/>
            <person name="Mule G."/>
            <person name="Ngan C.Y."/>
            <person name="Orejas M."/>
            <person name="Orosz E."/>
            <person name="Ouedraogo J.P."/>
            <person name="Overkamp K.M."/>
            <person name="Park H.-S."/>
            <person name="Perrone G."/>
            <person name="Piumi F."/>
            <person name="Punt P.J."/>
            <person name="Ram A.F."/>
            <person name="Ramon A."/>
            <person name="Rauscher S."/>
            <person name="Record E."/>
            <person name="Riano-Pachon D.M."/>
            <person name="Robert V."/>
            <person name="Roehrig J."/>
            <person name="Ruller R."/>
            <person name="Salamov A."/>
            <person name="Salih N.S."/>
            <person name="Samson R.A."/>
            <person name="Sandor E."/>
            <person name="Sanguinetti M."/>
            <person name="Schuetze T."/>
            <person name="Sepcic K."/>
            <person name="Shelest E."/>
            <person name="Sherlock G."/>
            <person name="Sophianopoulou V."/>
            <person name="Squina F.M."/>
            <person name="Sun H."/>
            <person name="Susca A."/>
            <person name="Todd R.B."/>
            <person name="Tsang A."/>
            <person name="Unkles S.E."/>
            <person name="van de Wiele N."/>
            <person name="van Rossen-Uffink D."/>
            <person name="Oliveira J.V."/>
            <person name="Vesth T.C."/>
            <person name="Visser J."/>
            <person name="Yu J.-H."/>
            <person name="Zhou M."/>
            <person name="Andersen M.R."/>
            <person name="Archer D.B."/>
            <person name="Baker S.E."/>
            <person name="Benoit I."/>
            <person name="Brakhage A.A."/>
            <person name="Braus G.H."/>
            <person name="Fischer R."/>
            <person name="Frisvad J.C."/>
            <person name="Goldman G.H."/>
            <person name="Houbraken J."/>
            <person name="Oakley B."/>
            <person name="Pocsi I."/>
            <person name="Scazzocchio C."/>
            <person name="Seiboth B."/>
            <person name="vanKuyk P.A."/>
            <person name="Wortman J."/>
            <person name="Dyer P.S."/>
            <person name="Grigoriev I.V."/>
        </authorList>
    </citation>
    <scope>NUCLEOTIDE SEQUENCE [LARGE SCALE GENOMIC DNA]</scope>
    <source>
        <strain evidence="10">CBS 506.65</strain>
    </source>
</reference>
<dbReference type="VEuPathDB" id="FungiDB:ASPZODRAFT_17167"/>
<evidence type="ECO:0000313" key="10">
    <source>
        <dbReference type="Proteomes" id="UP000184188"/>
    </source>
</evidence>
<keyword evidence="2" id="KW-0547">Nucleotide-binding</keyword>
<dbReference type="InterPro" id="IPR021858">
    <property type="entry name" value="Fun_TF"/>
</dbReference>
<accession>A0A1L9SEZ1</accession>
<dbReference type="PANTHER" id="PTHR48013:SF25">
    <property type="entry name" value="MAP KINASE KINASE PBS2"/>
    <property type="match status" value="1"/>
</dbReference>
<dbReference type="GO" id="GO:0004708">
    <property type="term" value="F:MAP kinase kinase activity"/>
    <property type="evidence" value="ECO:0007669"/>
    <property type="project" value="UniProtKB-EC"/>
</dbReference>
<dbReference type="Pfam" id="PF11951">
    <property type="entry name" value="Fungal_trans_2"/>
    <property type="match status" value="1"/>
</dbReference>
<keyword evidence="4" id="KW-0067">ATP-binding</keyword>
<evidence type="ECO:0000313" key="9">
    <source>
        <dbReference type="EMBL" id="OJJ45722.1"/>
    </source>
</evidence>
<feature type="region of interest" description="Disordered" evidence="7">
    <location>
        <begin position="1"/>
        <end position="61"/>
    </location>
</feature>
<evidence type="ECO:0000256" key="6">
    <source>
        <dbReference type="ARBA" id="ARBA00038999"/>
    </source>
</evidence>
<feature type="region of interest" description="Disordered" evidence="7">
    <location>
        <begin position="578"/>
        <end position="601"/>
    </location>
</feature>
<dbReference type="EMBL" id="KV878344">
    <property type="protein sequence ID" value="OJJ45722.1"/>
    <property type="molecule type" value="Genomic_DNA"/>
</dbReference>
<dbReference type="InterPro" id="IPR011009">
    <property type="entry name" value="Kinase-like_dom_sf"/>
</dbReference>
<comment type="similarity">
    <text evidence="5">Belongs to the protein kinase superfamily. STE Ser/Thr protein kinase family. MAP kinase kinase subfamily.</text>
</comment>
<dbReference type="AlphaFoldDB" id="A0A1L9SEZ1"/>
<dbReference type="STRING" id="1073090.A0A1L9SEZ1"/>
<proteinExistence type="inferred from homology"/>
<evidence type="ECO:0000256" key="5">
    <source>
        <dbReference type="ARBA" id="ARBA00038035"/>
    </source>
</evidence>
<feature type="compositionally biased region" description="Acidic residues" evidence="7">
    <location>
        <begin position="17"/>
        <end position="26"/>
    </location>
</feature>
<evidence type="ECO:0000256" key="2">
    <source>
        <dbReference type="ARBA" id="ARBA00022741"/>
    </source>
</evidence>
<dbReference type="PANTHER" id="PTHR48013">
    <property type="entry name" value="DUAL SPECIFICITY MITOGEN-ACTIVATED PROTEIN KINASE KINASE 5-RELATED"/>
    <property type="match status" value="1"/>
</dbReference>
<sequence length="989" mass="106853">METQREPLANFPPSPDEISDATDDDLSPSLTAGPQHAPVPSLRPGRDMMAGMTASSTPLGQLNIARNGPVISPRPVASMSAQGGGGLNQDIMAKMKAFSLSRQGMPPNLGHSISTGTIPTTSKGPLAATASPLANSSHPNTISAAAGGALAGGALVGRLPPGARPNNKNWVSAPSIPGSSPATARGSPAPGGGLAAKRKLGLRLSDVSGPSAASPGGSGSTDGSAAPKETAFTKYAEFIDTQTGTLNFKNKAILHSTGVEFSSGHSFKISLDEVDRLDELGKGNYGTVYKVRHSRPHLRKPGLGLSGIVSRPADDLNGTQSSPRLRPQDNGNLSGVIMAMKEIRLELDENKFAQIIMELEVLHRCLSPFIIDFYGAFFQEGAVYMCVEYMDGGSIDKLYEDGIPEPILRKIALSTVMGLKTLKDDHNIIHRDVKPTNILANTRGQIKICDFGVSGNLVASIAKTNIGCQSYMAPERISAGGVQAAGAGGGGGTYSVQSDVWSLGLTIIECAMGRYPYPPETYNNIFSQLHEIVHGDPPTLPETGYSEDAHAFVRACLDKNPKNRPSYAMLLRHPWLSPLLQPPQAPTPDDAPSSTETEDKEVATWVKDRLAKRQGGLQPDVEKPALHKPQEVPEWVHFLQKETCQVRRTAACLFALPETGDFMCLSTEGRESTGLGVSGFAKLTDWQEGACGHRFQDNVIPRIATSHEYVMDGLLAFAALHMALTDAPNRQEYIHAALQYQARAVSGLSAALSQTMDLEEPDAAFVCSLLILVFATAYPEVSLDRDYPVDPLAEVLETRRLMTGCAFFFIQMNGTTEAAELKRWLNICLSRDNVIVTLSEPSRVLMSTASLDDTPELNKLHRGMKPKIALFQTILDKRLRPHQEVCRDAFQNLRRGIEPWPMQDTHGGVISWPAQLTEEFVSLAKNGDSLARMVLLFYGLSMHLFSNRWFAQGTGSRLILGLCPMFNSDDEYPELADIAAWARKMIDDH</sequence>
<evidence type="ECO:0000256" key="1">
    <source>
        <dbReference type="ARBA" id="ARBA00022679"/>
    </source>
</evidence>
<dbReference type="Gene3D" id="3.30.200.20">
    <property type="entry name" value="Phosphorylase Kinase, domain 1"/>
    <property type="match status" value="2"/>
</dbReference>
<feature type="compositionally biased region" description="Polar residues" evidence="7">
    <location>
        <begin position="317"/>
        <end position="328"/>
    </location>
</feature>
<dbReference type="GeneID" id="34613440"/>
<evidence type="ECO:0000256" key="4">
    <source>
        <dbReference type="ARBA" id="ARBA00022840"/>
    </source>
</evidence>
<keyword evidence="1" id="KW-0808">Transferase</keyword>
<evidence type="ECO:0000256" key="7">
    <source>
        <dbReference type="SAM" id="MobiDB-lite"/>
    </source>
</evidence>
<keyword evidence="10" id="KW-1185">Reference proteome</keyword>
<dbReference type="OrthoDB" id="10252354at2759"/>
<dbReference type="GO" id="GO:0005524">
    <property type="term" value="F:ATP binding"/>
    <property type="evidence" value="ECO:0007669"/>
    <property type="project" value="UniProtKB-KW"/>
</dbReference>